<dbReference type="EMBL" id="JAULSU010000001">
    <property type="protein sequence ID" value="KAK0631269.1"/>
    <property type="molecule type" value="Genomic_DNA"/>
</dbReference>
<keyword evidence="1" id="KW-1133">Transmembrane helix</keyword>
<evidence type="ECO:0000256" key="1">
    <source>
        <dbReference type="SAM" id="Phobius"/>
    </source>
</evidence>
<dbReference type="AlphaFoldDB" id="A0AA39XCA2"/>
<protein>
    <submittedName>
        <fullName evidence="2">Uncharacterized protein</fullName>
    </submittedName>
</protein>
<keyword evidence="1" id="KW-0472">Membrane</keyword>
<comment type="caution">
    <text evidence="2">The sequence shown here is derived from an EMBL/GenBank/DDBJ whole genome shotgun (WGS) entry which is preliminary data.</text>
</comment>
<reference evidence="2" key="1">
    <citation type="submission" date="2023-06" db="EMBL/GenBank/DDBJ databases">
        <title>Genome-scale phylogeny and comparative genomics of the fungal order Sordariales.</title>
        <authorList>
            <consortium name="Lawrence Berkeley National Laboratory"/>
            <person name="Hensen N."/>
            <person name="Bonometti L."/>
            <person name="Westerberg I."/>
            <person name="Brannstrom I.O."/>
            <person name="Guillou S."/>
            <person name="Cros-Aarteil S."/>
            <person name="Calhoun S."/>
            <person name="Haridas S."/>
            <person name="Kuo A."/>
            <person name="Mondo S."/>
            <person name="Pangilinan J."/>
            <person name="Riley R."/>
            <person name="Labutti K."/>
            <person name="Andreopoulos B."/>
            <person name="Lipzen A."/>
            <person name="Chen C."/>
            <person name="Yanf M."/>
            <person name="Daum C."/>
            <person name="Ng V."/>
            <person name="Clum A."/>
            <person name="Steindorff A."/>
            <person name="Ohm R."/>
            <person name="Martin F."/>
            <person name="Silar P."/>
            <person name="Natvig D."/>
            <person name="Lalanne C."/>
            <person name="Gautier V."/>
            <person name="Ament-Velasquez S.L."/>
            <person name="Kruys A."/>
            <person name="Hutchinson M.I."/>
            <person name="Powell A.J."/>
            <person name="Barry K."/>
            <person name="Miller A.N."/>
            <person name="Grigoriev I.V."/>
            <person name="Debuchy R."/>
            <person name="Gladieux P."/>
            <person name="Thoren M.H."/>
            <person name="Johannesson H."/>
        </authorList>
    </citation>
    <scope>NUCLEOTIDE SEQUENCE</scope>
    <source>
        <strain evidence="2">CBS 606.72</strain>
    </source>
</reference>
<name>A0AA39XCA2_9PEZI</name>
<dbReference type="Proteomes" id="UP001175000">
    <property type="component" value="Unassembled WGS sequence"/>
</dbReference>
<proteinExistence type="predicted"/>
<feature type="transmembrane region" description="Helical" evidence="1">
    <location>
        <begin position="68"/>
        <end position="89"/>
    </location>
</feature>
<keyword evidence="3" id="KW-1185">Reference proteome</keyword>
<gene>
    <name evidence="2" type="ORF">B0T14DRAFT_559086</name>
</gene>
<keyword evidence="1" id="KW-0812">Transmembrane</keyword>
<organism evidence="2 3">
    <name type="scientific">Immersiella caudata</name>
    <dbReference type="NCBI Taxonomy" id="314043"/>
    <lineage>
        <taxon>Eukaryota</taxon>
        <taxon>Fungi</taxon>
        <taxon>Dikarya</taxon>
        <taxon>Ascomycota</taxon>
        <taxon>Pezizomycotina</taxon>
        <taxon>Sordariomycetes</taxon>
        <taxon>Sordariomycetidae</taxon>
        <taxon>Sordariales</taxon>
        <taxon>Lasiosphaeriaceae</taxon>
        <taxon>Immersiella</taxon>
    </lineage>
</organism>
<accession>A0AA39XCA2</accession>
<sequence length="105" mass="12253">MTLDHEVICDEKKLMITQSCHVVSKKLRLASEHRMIWIDALCPKGASHTQVVDECHKHLPFTKLPFGWFQMAVTFLSLMVACDLTVLCGPESIHWDDLKIWRHYY</sequence>
<evidence type="ECO:0000313" key="3">
    <source>
        <dbReference type="Proteomes" id="UP001175000"/>
    </source>
</evidence>
<evidence type="ECO:0000313" key="2">
    <source>
        <dbReference type="EMBL" id="KAK0631269.1"/>
    </source>
</evidence>